<evidence type="ECO:0000256" key="1">
    <source>
        <dbReference type="SAM" id="MobiDB-lite"/>
    </source>
</evidence>
<protein>
    <submittedName>
        <fullName evidence="2">Uncharacterized protein</fullName>
    </submittedName>
</protein>
<reference evidence="2 3" key="1">
    <citation type="journal article" date="2023" name="G3 (Bethesda)">
        <title>A chromosome-level genome assembly of Zasmidium syzygii isolated from banana leaves.</title>
        <authorList>
            <person name="van Westerhoven A.C."/>
            <person name="Mehrabi R."/>
            <person name="Talebi R."/>
            <person name="Steentjes M.B.F."/>
            <person name="Corcolon B."/>
            <person name="Chong P.A."/>
            <person name="Kema G.H.J."/>
            <person name="Seidl M.F."/>
        </authorList>
    </citation>
    <scope>NUCLEOTIDE SEQUENCE [LARGE SCALE GENOMIC DNA]</scope>
    <source>
        <strain evidence="2 3">P124</strain>
    </source>
</reference>
<dbReference type="EMBL" id="JAXOVC010000014">
    <property type="protein sequence ID" value="KAK4494443.1"/>
    <property type="molecule type" value="Genomic_DNA"/>
</dbReference>
<accession>A0ABR0DZV5</accession>
<name>A0ABR0DZV5_ZASCE</name>
<gene>
    <name evidence="2" type="ORF">PRZ48_014741</name>
</gene>
<proteinExistence type="predicted"/>
<feature type="region of interest" description="Disordered" evidence="1">
    <location>
        <begin position="72"/>
        <end position="122"/>
    </location>
</feature>
<organism evidence="2 3">
    <name type="scientific">Zasmidium cellare</name>
    <name type="common">Wine cellar mold</name>
    <name type="synonym">Racodium cellare</name>
    <dbReference type="NCBI Taxonomy" id="395010"/>
    <lineage>
        <taxon>Eukaryota</taxon>
        <taxon>Fungi</taxon>
        <taxon>Dikarya</taxon>
        <taxon>Ascomycota</taxon>
        <taxon>Pezizomycotina</taxon>
        <taxon>Dothideomycetes</taxon>
        <taxon>Dothideomycetidae</taxon>
        <taxon>Mycosphaerellales</taxon>
        <taxon>Mycosphaerellaceae</taxon>
        <taxon>Zasmidium</taxon>
    </lineage>
</organism>
<evidence type="ECO:0000313" key="2">
    <source>
        <dbReference type="EMBL" id="KAK4494443.1"/>
    </source>
</evidence>
<evidence type="ECO:0000313" key="3">
    <source>
        <dbReference type="Proteomes" id="UP001305779"/>
    </source>
</evidence>
<feature type="compositionally biased region" description="Basic and acidic residues" evidence="1">
    <location>
        <begin position="72"/>
        <end position="83"/>
    </location>
</feature>
<comment type="caution">
    <text evidence="2">The sequence shown here is derived from an EMBL/GenBank/DDBJ whole genome shotgun (WGS) entry which is preliminary data.</text>
</comment>
<keyword evidence="3" id="KW-1185">Reference proteome</keyword>
<feature type="compositionally biased region" description="Pro residues" evidence="1">
    <location>
        <begin position="93"/>
        <end position="108"/>
    </location>
</feature>
<dbReference type="Proteomes" id="UP001305779">
    <property type="component" value="Unassembled WGS sequence"/>
</dbReference>
<sequence length="172" mass="18437">MASSSSQHLTTLPTTSQVELITLTNALSLALDNDVDASDMQILRSDAKQTDIVVGGKHLSIMFDNQASLKILEGKPARPDSSHLTRPGSFHGPPNPLGSHPPSPPMSPPAKHSTCRDAPASSHVHFGLTAQQLQRENKPHAKLVETEPAALALSKKELIKSIAKHILRKKSS</sequence>